<keyword evidence="4" id="KW-0677">Repeat</keyword>
<sequence length="1345" mass="153757">MVMMKQGCLDLKKVFKFHSDEYAPMKSYSDEDGPTKGYLFSFKTLAAATRNFQNCIGRGGLSSTYRGRLGYGMEIAVTKVSYKLNREEELLLKRLPLLQHRNVVKHLGYCIHGGEVFLVCEFLHQGSLSNFLFTKNKMGLDWKRRFDIISGVARGLLYIHEDFHTPIIHRDIKLSNILLDKNWVPKIAGFDLQIFLLEDETGVAPVAGTLGYIAPEYVMTGRISVKCDVFSFGVVVLELISGQKNLDLYRRDAYTHTLRDWAYELYKKNRILEFTDPTLEPYPAIEQIEMCIKIGLLCTQDDPSLRPTMLDVVVMLSKKPDTTLQEPTESRYRRISEIASLASSSHSFVCTIDAQEIDTVKEAEFRLKEPESVLAKSDPLSIVGSQYPQEGKWKRLIGIDSEAEGMSINAGPSEDQKMVEQIQWRGETAESIPHAFGVGDQPSQAGEEMENKLLNLAESEIRISLPTEPQRIIIPRSEGKPIERNLTKILECLRDANTRKIAILGKSGIGKTTLLRALKDMPEIKSMFDIIIWVTVARDFSSQKLDDKIAQQLLPYVHGTMYDEVAPRFLPDLSSTVSSQRISTKMFELLNGKKFLVLLDDVLWKLNMQIPYQYLLNGSKIIISTEFPDVCGSMATDLIIELDSLSREEAWEVFCEKMGEMVASPNIHPFATTMVKMCGGLPLLINLIGGALKNNNNVEVWMHALSQLQSSATTEIQGHTFVSKVLKYAYDQLDDNKKSCFLSCAIYAPGQKIYVDELIERWISEGFIIGNFTNARHKGLDILKDLVEASLLVFVDDKISVEMHDIVWNQAIQIMYNEGREIFLRRDPKRITHPLLECKGLLSRIGIGVTEPPEEEWEKSEWIFLMDNQVSMLPERPRCPRLLLLFLQRNNRLRMIPISFFDHMSSLQILNLSNTRIKTLPPSISKLVNLQELILCDCERLVVLPSEVGQLRQLKVLDLQGTHIESLPNEIGELTCLQYLQVSFCVDSNYSKNLDVSPQMIPRGIISRLLLLKDLSIAVDAEDLRWNRSVEEVTKEMSSLNELTHLQFYFPDVKLLKCFMQLNQSWKHQWLRKFNFIVGEDVKRIIRRVPVDIEFKYQQQDRCLRFVNGESETFPYEILQVLSRSTAFYLDHHLNVQSLSEFKVQNLNYLQCCILSECPQIETILDTTEAIRESALPVLKCLCIHNMWNLTSICKGIVPHGSFAQLKHLALHSCPKLCYIFGSSILQHLSNLEQLVVEDCAVVKEIITEEEIVNCDTILLPRLKRLSLHYLPELVSICQGTLHSLEQISFYYCPKFRNLSAGIHFTDTIKEIKGEKAWWDALHWEETAPFSRLQPFFIPICADDV</sequence>
<dbReference type="Gene3D" id="3.30.200.20">
    <property type="entry name" value="Phosphorylase Kinase, domain 1"/>
    <property type="match status" value="1"/>
</dbReference>
<dbReference type="InterPro" id="IPR051824">
    <property type="entry name" value="LRR_Rcpt-Like_S/T_Kinase"/>
</dbReference>
<dbReference type="Pfam" id="PF23247">
    <property type="entry name" value="LRR_RPS2"/>
    <property type="match status" value="1"/>
</dbReference>
<dbReference type="InterPro" id="IPR055414">
    <property type="entry name" value="LRR_R13L4/SHOC2-like"/>
</dbReference>
<dbReference type="PROSITE" id="PS00108">
    <property type="entry name" value="PROTEIN_KINASE_ST"/>
    <property type="match status" value="1"/>
</dbReference>
<keyword evidence="8" id="KW-1185">Reference proteome</keyword>
<dbReference type="PROSITE" id="PS51450">
    <property type="entry name" value="LRR"/>
    <property type="match status" value="1"/>
</dbReference>
<dbReference type="KEGG" id="nnu:104605229"/>
<keyword evidence="3" id="KW-0812">Transmembrane</keyword>
<reference evidence="9" key="1">
    <citation type="submission" date="2025-08" db="UniProtKB">
        <authorList>
            <consortium name="RefSeq"/>
        </authorList>
    </citation>
    <scope>IDENTIFICATION</scope>
</reference>
<keyword evidence="6" id="KW-1133">Transmembrane helix</keyword>
<dbReference type="GO" id="GO:0006952">
    <property type="term" value="P:defense response"/>
    <property type="evidence" value="ECO:0007669"/>
    <property type="project" value="UniProtKB-KW"/>
</dbReference>
<protein>
    <submittedName>
        <fullName evidence="9">Disease resistance protein At4g27190-like isoform X1</fullName>
    </submittedName>
</protein>
<dbReference type="InterPro" id="IPR027417">
    <property type="entry name" value="P-loop_NTPase"/>
</dbReference>
<dbReference type="InterPro" id="IPR036388">
    <property type="entry name" value="WH-like_DNA-bd_sf"/>
</dbReference>
<dbReference type="InterPro" id="IPR011009">
    <property type="entry name" value="Kinase-like_dom_sf"/>
</dbReference>
<accession>A0A1U8AYM4</accession>
<dbReference type="GO" id="GO:0004672">
    <property type="term" value="F:protein kinase activity"/>
    <property type="evidence" value="ECO:0007669"/>
    <property type="project" value="InterPro"/>
</dbReference>
<dbReference type="SMART" id="SM00220">
    <property type="entry name" value="S_TKc"/>
    <property type="match status" value="1"/>
</dbReference>
<dbReference type="Pfam" id="PF00931">
    <property type="entry name" value="NB-ARC"/>
    <property type="match status" value="1"/>
</dbReference>
<dbReference type="InterPro" id="IPR002182">
    <property type="entry name" value="NB-ARC"/>
</dbReference>
<dbReference type="InterPro" id="IPR032675">
    <property type="entry name" value="LRR_dom_sf"/>
</dbReference>
<evidence type="ECO:0000256" key="2">
    <source>
        <dbReference type="ARBA" id="ARBA00022614"/>
    </source>
</evidence>
<comment type="subcellular location">
    <subcellularLocation>
        <location evidence="1">Membrane</location>
    </subcellularLocation>
</comment>
<dbReference type="InterPro" id="IPR003591">
    <property type="entry name" value="Leu-rich_rpt_typical-subtyp"/>
</dbReference>
<evidence type="ECO:0000313" key="9">
    <source>
        <dbReference type="RefSeq" id="XP_010268204.1"/>
    </source>
</evidence>
<keyword evidence="2" id="KW-0433">Leucine-rich repeat</keyword>
<dbReference type="InterPro" id="IPR042197">
    <property type="entry name" value="Apaf_helical"/>
</dbReference>
<dbReference type="Proteomes" id="UP000189703">
    <property type="component" value="Unplaced"/>
</dbReference>
<dbReference type="PROSITE" id="PS50011">
    <property type="entry name" value="PROTEIN_KINASE_DOM"/>
    <property type="match status" value="1"/>
</dbReference>
<dbReference type="OMA" id="LEYICND"/>
<dbReference type="InterPro" id="IPR057135">
    <property type="entry name" value="At4g27190-like_LRR"/>
</dbReference>
<dbReference type="PANTHER" id="PTHR48006">
    <property type="entry name" value="LEUCINE-RICH REPEAT-CONTAINING PROTEIN DDB_G0281931-RELATED"/>
    <property type="match status" value="1"/>
</dbReference>
<dbReference type="GO" id="GO:0043531">
    <property type="term" value="F:ADP binding"/>
    <property type="evidence" value="ECO:0007669"/>
    <property type="project" value="InterPro"/>
</dbReference>
<dbReference type="Pfam" id="PF23598">
    <property type="entry name" value="LRR_14"/>
    <property type="match status" value="1"/>
</dbReference>
<evidence type="ECO:0000256" key="5">
    <source>
        <dbReference type="ARBA" id="ARBA00022821"/>
    </source>
</evidence>
<dbReference type="eggNOG" id="KOG4658">
    <property type="taxonomic scope" value="Eukaryota"/>
</dbReference>
<gene>
    <name evidence="9" type="primary">LOC104605229</name>
</gene>
<dbReference type="eggNOG" id="KOG1187">
    <property type="taxonomic scope" value="Eukaryota"/>
</dbReference>
<dbReference type="GO" id="GO:0005524">
    <property type="term" value="F:ATP binding"/>
    <property type="evidence" value="ECO:0007669"/>
    <property type="project" value="InterPro"/>
</dbReference>
<dbReference type="Pfam" id="PF00069">
    <property type="entry name" value="Pkinase"/>
    <property type="match status" value="1"/>
</dbReference>
<dbReference type="InterPro" id="IPR001611">
    <property type="entry name" value="Leu-rich_rpt"/>
</dbReference>
<name>A0A1U8AYM4_NELNU</name>
<dbReference type="Gene3D" id="3.40.50.300">
    <property type="entry name" value="P-loop containing nucleotide triphosphate hydrolases"/>
    <property type="match status" value="1"/>
</dbReference>
<keyword evidence="7" id="KW-0472">Membrane</keyword>
<evidence type="ECO:0000313" key="8">
    <source>
        <dbReference type="Proteomes" id="UP000189703"/>
    </source>
</evidence>
<dbReference type="SMART" id="SM00369">
    <property type="entry name" value="LRR_TYP"/>
    <property type="match status" value="2"/>
</dbReference>
<dbReference type="Gene3D" id="1.10.510.10">
    <property type="entry name" value="Transferase(Phosphotransferase) domain 1"/>
    <property type="match status" value="1"/>
</dbReference>
<dbReference type="Gene3D" id="1.10.8.430">
    <property type="entry name" value="Helical domain of apoptotic protease-activating factors"/>
    <property type="match status" value="1"/>
</dbReference>
<dbReference type="PRINTS" id="PR00364">
    <property type="entry name" value="DISEASERSIST"/>
</dbReference>
<evidence type="ECO:0000256" key="7">
    <source>
        <dbReference type="ARBA" id="ARBA00023136"/>
    </source>
</evidence>
<organism evidence="8 9">
    <name type="scientific">Nelumbo nucifera</name>
    <name type="common">Sacred lotus</name>
    <dbReference type="NCBI Taxonomy" id="4432"/>
    <lineage>
        <taxon>Eukaryota</taxon>
        <taxon>Viridiplantae</taxon>
        <taxon>Streptophyta</taxon>
        <taxon>Embryophyta</taxon>
        <taxon>Tracheophyta</taxon>
        <taxon>Spermatophyta</taxon>
        <taxon>Magnoliopsida</taxon>
        <taxon>Proteales</taxon>
        <taxon>Nelumbonaceae</taxon>
        <taxon>Nelumbo</taxon>
    </lineage>
</organism>
<dbReference type="FunFam" id="1.10.510.10:FF:000384">
    <property type="entry name" value="G-type lectin S-receptor-like serine/threonine-protein kinase"/>
    <property type="match status" value="1"/>
</dbReference>
<evidence type="ECO:0000256" key="1">
    <source>
        <dbReference type="ARBA" id="ARBA00004370"/>
    </source>
</evidence>
<evidence type="ECO:0000256" key="3">
    <source>
        <dbReference type="ARBA" id="ARBA00022692"/>
    </source>
</evidence>
<dbReference type="InterPro" id="IPR008271">
    <property type="entry name" value="Ser/Thr_kinase_AS"/>
</dbReference>
<evidence type="ECO:0000256" key="6">
    <source>
        <dbReference type="ARBA" id="ARBA00022989"/>
    </source>
</evidence>
<dbReference type="GO" id="GO:0016020">
    <property type="term" value="C:membrane"/>
    <property type="evidence" value="ECO:0007669"/>
    <property type="project" value="UniProtKB-SubCell"/>
</dbReference>
<keyword evidence="5" id="KW-0611">Plant defense</keyword>
<dbReference type="SUPFAM" id="SSF52540">
    <property type="entry name" value="P-loop containing nucleoside triphosphate hydrolases"/>
    <property type="match status" value="1"/>
</dbReference>
<dbReference type="Gene3D" id="1.10.10.10">
    <property type="entry name" value="Winged helix-like DNA-binding domain superfamily/Winged helix DNA-binding domain"/>
    <property type="match status" value="1"/>
</dbReference>
<dbReference type="PANTHER" id="PTHR48006:SF34">
    <property type="entry name" value="OS08G0203700 PROTEIN"/>
    <property type="match status" value="1"/>
</dbReference>
<proteinExistence type="predicted"/>
<dbReference type="OrthoDB" id="1938824at2759"/>
<dbReference type="RefSeq" id="XP_010268204.1">
    <property type="nucleotide sequence ID" value="XM_010269902.2"/>
</dbReference>
<dbReference type="InterPro" id="IPR000719">
    <property type="entry name" value="Prot_kinase_dom"/>
</dbReference>
<dbReference type="SUPFAM" id="SSF52058">
    <property type="entry name" value="L domain-like"/>
    <property type="match status" value="1"/>
</dbReference>
<dbReference type="GeneID" id="104605229"/>
<evidence type="ECO:0000256" key="4">
    <source>
        <dbReference type="ARBA" id="ARBA00022737"/>
    </source>
</evidence>
<dbReference type="FunFam" id="1.10.10.10:FF:000322">
    <property type="entry name" value="Probable disease resistance protein At1g63360"/>
    <property type="match status" value="1"/>
</dbReference>
<dbReference type="SUPFAM" id="SSF56112">
    <property type="entry name" value="Protein kinase-like (PK-like)"/>
    <property type="match status" value="1"/>
</dbReference>
<dbReference type="Gene3D" id="3.80.10.10">
    <property type="entry name" value="Ribonuclease Inhibitor"/>
    <property type="match status" value="2"/>
</dbReference>